<dbReference type="RefSeq" id="WP_006594274.1">
    <property type="nucleotide sequence ID" value="NZ_BAHD01000080.1"/>
</dbReference>
<feature type="compositionally biased region" description="Basic residues" evidence="1">
    <location>
        <begin position="1"/>
        <end position="16"/>
    </location>
</feature>
<evidence type="ECO:0000313" key="3">
    <source>
        <dbReference type="Proteomes" id="UP000008366"/>
    </source>
</evidence>
<dbReference type="EMBL" id="BAHD01000080">
    <property type="protein sequence ID" value="GAB97742.1"/>
    <property type="molecule type" value="Genomic_DNA"/>
</dbReference>
<sequence>MARAFHRKRPLGRRSAGRAAKGALEGQLDAAERALLRSLFEQTKLLLASAQAHDPAPADAVQDPFEAMVASATAALDGPGDDPALHRLLPDAHRDDPLAAADFRRTAGQDVVRGKVARIDIALACLGNADDHDRIILEPAQAAAFLVALTDVRLVLGQRLGLSTEADAQLVEDELAQAPDDDPRVPLVLAYDFTTWLQESLAQSMLP</sequence>
<gene>
    <name evidence="2" type="ORF">KILIM_080_00130</name>
</gene>
<accession>K6X062</accession>
<dbReference type="STRING" id="1184609.KILIM_080_00130"/>
<dbReference type="eggNOG" id="ENOG5032Z6K">
    <property type="taxonomic scope" value="Bacteria"/>
</dbReference>
<name>K6X062_9MICO</name>
<evidence type="ECO:0000313" key="2">
    <source>
        <dbReference type="EMBL" id="GAB97742.1"/>
    </source>
</evidence>
<dbReference type="InterPro" id="IPR018561">
    <property type="entry name" value="AosR"/>
</dbReference>
<dbReference type="Pfam" id="PF09438">
    <property type="entry name" value="DUF2017"/>
    <property type="match status" value="1"/>
</dbReference>
<proteinExistence type="predicted"/>
<organism evidence="2 3">
    <name type="scientific">Kineosphaera limosa NBRC 100340</name>
    <dbReference type="NCBI Taxonomy" id="1184609"/>
    <lineage>
        <taxon>Bacteria</taxon>
        <taxon>Bacillati</taxon>
        <taxon>Actinomycetota</taxon>
        <taxon>Actinomycetes</taxon>
        <taxon>Micrococcales</taxon>
        <taxon>Dermatophilaceae</taxon>
        <taxon>Kineosphaera</taxon>
    </lineage>
</organism>
<evidence type="ECO:0000256" key="1">
    <source>
        <dbReference type="SAM" id="MobiDB-lite"/>
    </source>
</evidence>
<reference evidence="2 3" key="1">
    <citation type="submission" date="2012-08" db="EMBL/GenBank/DDBJ databases">
        <title>Whole genome shotgun sequence of Kineosphaera limosa NBRC 100340.</title>
        <authorList>
            <person name="Yoshida I."/>
            <person name="Isaki S."/>
            <person name="Hosoyama A."/>
            <person name="Tsuchikane K."/>
            <person name="Katsumata H."/>
            <person name="Ando Y."/>
            <person name="Ohji S."/>
            <person name="Hamada M."/>
            <person name="Tamura T."/>
            <person name="Yamazoe A."/>
            <person name="Yamazaki S."/>
            <person name="Fujita N."/>
        </authorList>
    </citation>
    <scope>NUCLEOTIDE SEQUENCE [LARGE SCALE GENOMIC DNA]</scope>
    <source>
        <strain evidence="2 3">NBRC 100340</strain>
    </source>
</reference>
<dbReference type="Proteomes" id="UP000008366">
    <property type="component" value="Unassembled WGS sequence"/>
</dbReference>
<dbReference type="OrthoDB" id="3268479at2"/>
<protein>
    <submittedName>
        <fullName evidence="2">Uncharacterized protein</fullName>
    </submittedName>
</protein>
<dbReference type="AlphaFoldDB" id="K6X062"/>
<feature type="region of interest" description="Disordered" evidence="1">
    <location>
        <begin position="1"/>
        <end position="21"/>
    </location>
</feature>
<keyword evidence="3" id="KW-1185">Reference proteome</keyword>
<comment type="caution">
    <text evidence="2">The sequence shown here is derived from an EMBL/GenBank/DDBJ whole genome shotgun (WGS) entry which is preliminary data.</text>
</comment>